<comment type="caution">
    <text evidence="14">The sequence shown here is derived from an EMBL/GenBank/DDBJ whole genome shotgun (WGS) entry which is preliminary data.</text>
</comment>
<evidence type="ECO:0000256" key="1">
    <source>
        <dbReference type="ARBA" id="ARBA00022475"/>
    </source>
</evidence>
<dbReference type="Gene3D" id="3.40.50.2000">
    <property type="entry name" value="Glycogen Phosphorylase B"/>
    <property type="match status" value="2"/>
</dbReference>
<dbReference type="UniPathway" id="UPA00219"/>
<dbReference type="Proteomes" id="UP000003416">
    <property type="component" value="Unassembled WGS sequence"/>
</dbReference>
<sequence length="398" mass="43167">MQSLNRPRTESKNKRQMDNKPRIIISGGGTGGHIFPAVSIANAIKELCPDAEILFVGAEGRMEMQRVPDAGYNIIGLPVAGFDRKHLWKNFAVLLKLLRSQWKARSIIKKFRPQVAVGVGGYASGPTLKTAGMMGIPTLIQEQNSYAGVTNKLLARKARKICVAYEGMEKFFPAEKIIMTGNPVRQNLLGHSASHEESVGFFGLNPAKKTILILGGSLGARTINQTLTAGLEIIRANPDIQFIWQTGKIYIEQIREAITTATGEPVRHPHVNAIPNLYVTDFIKDMANAYAAADLVISRAGAGSISEFCLLHKPVILVPSPNVAEDHQTKNALALVNKDAAIYVKDAEAREKLLPTALATIADAGKLKSLSENIARLALPDSAAVIAKEVLKLIDNKE</sequence>
<dbReference type="GO" id="GO:0005975">
    <property type="term" value="P:carbohydrate metabolic process"/>
    <property type="evidence" value="ECO:0007669"/>
    <property type="project" value="InterPro"/>
</dbReference>
<dbReference type="GO" id="GO:0005886">
    <property type="term" value="C:plasma membrane"/>
    <property type="evidence" value="ECO:0007669"/>
    <property type="project" value="UniProtKB-SubCell"/>
</dbReference>
<evidence type="ECO:0000259" key="13">
    <source>
        <dbReference type="Pfam" id="PF04101"/>
    </source>
</evidence>
<evidence type="ECO:0000256" key="8">
    <source>
        <dbReference type="ARBA" id="ARBA00023306"/>
    </source>
</evidence>
<evidence type="ECO:0000256" key="4">
    <source>
        <dbReference type="ARBA" id="ARBA00022679"/>
    </source>
</evidence>
<comment type="caution">
    <text evidence="10">Lacks conserved residue(s) required for the propagation of feature annotation.</text>
</comment>
<keyword evidence="3 10" id="KW-0328">Glycosyltransferase</keyword>
<dbReference type="GO" id="GO:0009252">
    <property type="term" value="P:peptidoglycan biosynthetic process"/>
    <property type="evidence" value="ECO:0007669"/>
    <property type="project" value="UniProtKB-UniRule"/>
</dbReference>
<keyword evidence="5 10" id="KW-0133">Cell shape</keyword>
<evidence type="ECO:0000256" key="5">
    <source>
        <dbReference type="ARBA" id="ARBA00022960"/>
    </source>
</evidence>
<accession>F3PWS9</accession>
<dbReference type="GO" id="GO:0008360">
    <property type="term" value="P:regulation of cell shape"/>
    <property type="evidence" value="ECO:0007669"/>
    <property type="project" value="UniProtKB-KW"/>
</dbReference>
<evidence type="ECO:0000256" key="2">
    <source>
        <dbReference type="ARBA" id="ARBA00022618"/>
    </source>
</evidence>
<dbReference type="SUPFAM" id="SSF53756">
    <property type="entry name" value="UDP-Glycosyltransferase/glycogen phosphorylase"/>
    <property type="match status" value="1"/>
</dbReference>
<keyword evidence="8 10" id="KW-0131">Cell cycle</keyword>
<dbReference type="Pfam" id="PF04101">
    <property type="entry name" value="Glyco_tran_28_C"/>
    <property type="match status" value="1"/>
</dbReference>
<feature type="compositionally biased region" description="Basic and acidic residues" evidence="11">
    <location>
        <begin position="7"/>
        <end position="21"/>
    </location>
</feature>
<evidence type="ECO:0000256" key="3">
    <source>
        <dbReference type="ARBA" id="ARBA00022676"/>
    </source>
</evidence>
<dbReference type="Pfam" id="PF03033">
    <property type="entry name" value="Glyco_transf_28"/>
    <property type="match status" value="1"/>
</dbReference>
<dbReference type="InterPro" id="IPR004276">
    <property type="entry name" value="GlycoTrans_28_N"/>
</dbReference>
<evidence type="ECO:0000313" key="15">
    <source>
        <dbReference type="Proteomes" id="UP000003416"/>
    </source>
</evidence>
<proteinExistence type="inferred from homology"/>
<dbReference type="PANTHER" id="PTHR21015:SF22">
    <property type="entry name" value="GLYCOSYLTRANSFERASE"/>
    <property type="match status" value="1"/>
</dbReference>
<dbReference type="HAMAP" id="MF_00033">
    <property type="entry name" value="MurG"/>
    <property type="match status" value="1"/>
</dbReference>
<feature type="binding site" evidence="10">
    <location>
        <position position="328"/>
    </location>
    <ligand>
        <name>UDP-N-acetyl-alpha-D-glucosamine</name>
        <dbReference type="ChEBI" id="CHEBI:57705"/>
    </ligand>
</feature>
<feature type="binding site" evidence="10">
    <location>
        <begin position="30"/>
        <end position="32"/>
    </location>
    <ligand>
        <name>UDP-N-acetyl-alpha-D-glucosamine</name>
        <dbReference type="ChEBI" id="CHEBI:57705"/>
    </ligand>
</feature>
<comment type="subcellular location">
    <subcellularLocation>
        <location evidence="10">Cell membrane</location>
        <topology evidence="10">Peripheral membrane protein</topology>
        <orientation evidence="10">Cytoplasmic side</orientation>
    </subcellularLocation>
</comment>
<comment type="catalytic activity">
    <reaction evidence="10">
        <text>di-trans,octa-cis-undecaprenyl diphospho-N-acetyl-alpha-D-muramoyl-L-alanyl-D-glutamyl-meso-2,6-diaminopimeloyl-D-alanyl-D-alanine + UDP-N-acetyl-alpha-D-glucosamine = di-trans,octa-cis-undecaprenyl diphospho-[N-acetyl-alpha-D-glucosaminyl-(1-&gt;4)]-N-acetyl-alpha-D-muramoyl-L-alanyl-D-glutamyl-meso-2,6-diaminopimeloyl-D-alanyl-D-alanine + UDP + H(+)</text>
        <dbReference type="Rhea" id="RHEA:31227"/>
        <dbReference type="ChEBI" id="CHEBI:15378"/>
        <dbReference type="ChEBI" id="CHEBI:57705"/>
        <dbReference type="ChEBI" id="CHEBI:58223"/>
        <dbReference type="ChEBI" id="CHEBI:61387"/>
        <dbReference type="ChEBI" id="CHEBI:61388"/>
        <dbReference type="EC" id="2.4.1.227"/>
    </reaction>
</comment>
<reference evidence="14 15" key="1">
    <citation type="submission" date="2011-02" db="EMBL/GenBank/DDBJ databases">
        <authorList>
            <person name="Weinstock G."/>
            <person name="Sodergren E."/>
            <person name="Clifton S."/>
            <person name="Fulton L."/>
            <person name="Fulton B."/>
            <person name="Courtney L."/>
            <person name="Fronick C."/>
            <person name="Harrison M."/>
            <person name="Strong C."/>
            <person name="Farmer C."/>
            <person name="Delahaunty K."/>
            <person name="Markovic C."/>
            <person name="Hall O."/>
            <person name="Minx P."/>
            <person name="Tomlinson C."/>
            <person name="Mitreva M."/>
            <person name="Hou S."/>
            <person name="Chen J."/>
            <person name="Wollam A."/>
            <person name="Pepin K.H."/>
            <person name="Johnson M."/>
            <person name="Bhonagiri V."/>
            <person name="Zhang X."/>
            <person name="Suruliraj S."/>
            <person name="Warren W."/>
            <person name="Chinwalla A."/>
            <person name="Mardis E.R."/>
            <person name="Wilson R.K."/>
        </authorList>
    </citation>
    <scope>NUCLEOTIDE SEQUENCE [LARGE SCALE GENOMIC DNA]</scope>
    <source>
        <strain evidence="14 15">YIT 12057</strain>
    </source>
</reference>
<comment type="function">
    <text evidence="10">Cell wall formation. Catalyzes the transfer of a GlcNAc subunit on undecaprenyl-pyrophosphoryl-MurNAc-pentapeptide (lipid intermediate I) to form undecaprenyl-pyrophosphoryl-MurNAc-(pentapeptide)GlcNAc (lipid intermediate II).</text>
</comment>
<organism evidence="14 15">
    <name type="scientific">Bacteroides fluxus YIT 12057</name>
    <dbReference type="NCBI Taxonomy" id="763034"/>
    <lineage>
        <taxon>Bacteria</taxon>
        <taxon>Pseudomonadati</taxon>
        <taxon>Bacteroidota</taxon>
        <taxon>Bacteroidia</taxon>
        <taxon>Bacteroidales</taxon>
        <taxon>Bacteroidaceae</taxon>
        <taxon>Bacteroides</taxon>
    </lineage>
</organism>
<keyword evidence="2 10" id="KW-0132">Cell division</keyword>
<dbReference type="NCBIfam" id="TIGR01133">
    <property type="entry name" value="murG"/>
    <property type="match status" value="1"/>
</dbReference>
<evidence type="ECO:0000256" key="9">
    <source>
        <dbReference type="ARBA" id="ARBA00023316"/>
    </source>
</evidence>
<keyword evidence="6 10" id="KW-0573">Peptidoglycan synthesis</keyword>
<feature type="binding site" evidence="10">
    <location>
        <position position="144"/>
    </location>
    <ligand>
        <name>UDP-N-acetyl-alpha-D-glucosamine</name>
        <dbReference type="ChEBI" id="CHEBI:57705"/>
    </ligand>
</feature>
<keyword evidence="1 10" id="KW-1003">Cell membrane</keyword>
<dbReference type="PANTHER" id="PTHR21015">
    <property type="entry name" value="UDP-N-ACETYLGLUCOSAMINE--N-ACETYLMURAMYL-(PENTAPEPTIDE) PYROPHOSPHORYL-UNDECAPRENOL N-ACETYLGLUCOSAMINE TRANSFERASE 1"/>
    <property type="match status" value="1"/>
</dbReference>
<dbReference type="EMBL" id="AFBN01000096">
    <property type="protein sequence ID" value="EGF52008.1"/>
    <property type="molecule type" value="Genomic_DNA"/>
</dbReference>
<evidence type="ECO:0000256" key="6">
    <source>
        <dbReference type="ARBA" id="ARBA00022984"/>
    </source>
</evidence>
<dbReference type="GO" id="GO:0051301">
    <property type="term" value="P:cell division"/>
    <property type="evidence" value="ECO:0007669"/>
    <property type="project" value="UniProtKB-KW"/>
</dbReference>
<dbReference type="EC" id="2.4.1.227" evidence="10"/>
<gene>
    <name evidence="10" type="primary">murG</name>
    <name evidence="14" type="ORF">HMPREF9446_03216</name>
</gene>
<dbReference type="GO" id="GO:0051991">
    <property type="term" value="F:UDP-N-acetyl-D-glucosamine:N-acetylmuramoyl-L-alanyl-D-glutamyl-meso-2,6-diaminopimelyl-D-alanyl-D-alanine-diphosphoundecaprenol 4-beta-N-acetylglucosaminlytransferase activity"/>
    <property type="evidence" value="ECO:0007669"/>
    <property type="project" value="RHEA"/>
</dbReference>
<keyword evidence="7 10" id="KW-0472">Membrane</keyword>
<name>F3PWS9_9BACE</name>
<dbReference type="InterPro" id="IPR006009">
    <property type="entry name" value="GlcNAc_MurG"/>
</dbReference>
<feature type="domain" description="Glycosyltransferase family 28 N-terminal" evidence="12">
    <location>
        <begin position="23"/>
        <end position="162"/>
    </location>
</feature>
<evidence type="ECO:0000256" key="7">
    <source>
        <dbReference type="ARBA" id="ARBA00023136"/>
    </source>
</evidence>
<evidence type="ECO:0000313" key="14">
    <source>
        <dbReference type="EMBL" id="EGF52008.1"/>
    </source>
</evidence>
<dbReference type="HOGENOM" id="CLU_037404_0_1_10"/>
<dbReference type="CDD" id="cd03785">
    <property type="entry name" value="GT28_MurG"/>
    <property type="match status" value="1"/>
</dbReference>
<feature type="binding site" evidence="10">
    <location>
        <position position="185"/>
    </location>
    <ligand>
        <name>UDP-N-acetyl-alpha-D-glucosamine</name>
        <dbReference type="ChEBI" id="CHEBI:57705"/>
    </ligand>
</feature>
<feature type="binding site" evidence="10">
    <location>
        <position position="283"/>
    </location>
    <ligand>
        <name>UDP-N-acetyl-alpha-D-glucosamine</name>
        <dbReference type="ChEBI" id="CHEBI:57705"/>
    </ligand>
</feature>
<keyword evidence="9 10" id="KW-0961">Cell wall biogenesis/degradation</keyword>
<evidence type="ECO:0000256" key="11">
    <source>
        <dbReference type="SAM" id="MobiDB-lite"/>
    </source>
</evidence>
<dbReference type="InterPro" id="IPR007235">
    <property type="entry name" value="Glyco_trans_28_C"/>
</dbReference>
<dbReference type="eggNOG" id="COG0707">
    <property type="taxonomic scope" value="Bacteria"/>
</dbReference>
<feature type="region of interest" description="Disordered" evidence="11">
    <location>
        <begin position="1"/>
        <end position="23"/>
    </location>
</feature>
<comment type="similarity">
    <text evidence="10">Belongs to the glycosyltransferase 28 family. MurG subfamily.</text>
</comment>
<feature type="binding site" evidence="10">
    <location>
        <position position="217"/>
    </location>
    <ligand>
        <name>UDP-N-acetyl-alpha-D-glucosamine</name>
        <dbReference type="ChEBI" id="CHEBI:57705"/>
    </ligand>
</feature>
<comment type="pathway">
    <text evidence="10">Cell wall biogenesis; peptidoglycan biosynthesis.</text>
</comment>
<evidence type="ECO:0000259" key="12">
    <source>
        <dbReference type="Pfam" id="PF03033"/>
    </source>
</evidence>
<dbReference type="GO" id="GO:0071555">
    <property type="term" value="P:cell wall organization"/>
    <property type="evidence" value="ECO:0007669"/>
    <property type="project" value="UniProtKB-KW"/>
</dbReference>
<feature type="domain" description="Glycosyl transferase family 28 C-terminal" evidence="13">
    <location>
        <begin position="210"/>
        <end position="373"/>
    </location>
</feature>
<dbReference type="STRING" id="763034.HMPREF9446_03216"/>
<keyword evidence="4 10" id="KW-0808">Transferase</keyword>
<protein>
    <recommendedName>
        <fullName evidence="10">UDP-N-acetylglucosamine--N-acetylmuramyl-(pentapeptide) pyrophosphoryl-undecaprenol N-acetylglucosamine transferase</fullName>
        <ecNumber evidence="10">2.4.1.227</ecNumber>
    </recommendedName>
    <alternativeName>
        <fullName evidence="10">Undecaprenyl-PP-MurNAc-pentapeptide-UDPGlcNAc GlcNAc transferase</fullName>
    </alternativeName>
</protein>
<dbReference type="GO" id="GO:0050511">
    <property type="term" value="F:undecaprenyldiphospho-muramoylpentapeptide beta-N-acetylglucosaminyltransferase activity"/>
    <property type="evidence" value="ECO:0007669"/>
    <property type="project" value="UniProtKB-UniRule"/>
</dbReference>
<evidence type="ECO:0000256" key="10">
    <source>
        <dbReference type="HAMAP-Rule" id="MF_00033"/>
    </source>
</evidence>
<keyword evidence="15" id="KW-1185">Reference proteome</keyword>
<dbReference type="AlphaFoldDB" id="F3PWS9"/>